<keyword evidence="1 7" id="KW-0808">Transferase</keyword>
<dbReference type="PANTHER" id="PTHR43289">
    <property type="entry name" value="MITOGEN-ACTIVATED PROTEIN KINASE KINASE KINASE 20-RELATED"/>
    <property type="match status" value="1"/>
</dbReference>
<dbReference type="GO" id="GO:0005524">
    <property type="term" value="F:ATP binding"/>
    <property type="evidence" value="ECO:0007669"/>
    <property type="project" value="UniProtKB-KW"/>
</dbReference>
<sequence length="868" mass="95552">MFELVWLTDRYLLSSLAGGAKAALRLIEPVSSVSVPPKLHAIDLMSETDADEKLAELHPEYLAAKLPIVDFLKVRLAPTFAQWRGANQVGAYLADDGWLEQSEDSAKMAERFLTSLLLLNSRIEVGDLAVSLSQIGRKPEITTLLDALLRRGSMNLGDPLHCCLKVQRQAQADGGDFSEILARLAEQALREVTPMATVEEVAMYLRGKDPSVTSDQNLLRSITQLRLQTLHAEGGLGQVWVGHDIGLERDVAVKLIKPEFEAMDEPRRRFEREMRITSQLQHPTIIPLYNAGFPARSKVPFYSMLFVQGQTLREMISSDGSTVLGTSSATDLNQWLEVFLKISEGIEYAHSKGIIHRDLKPDNILVGGYGGVYVLDWGLAKGLDSDDDASASDITLAADDHQTHAGRILGSPLYMSSEQAMGRQDLFSVQTDVYGLGAILFEMLTGLPPHQDLVVNKRALLYQRIAGRSAPSPRDIDPNVPRGLDAICTKAMAREQADRYASAAEMAADVRRWIAGETVEAYKAPTSQRFASFIHRHLFVSTVVSALLLPVILSGIALLVVAYGGVRPSIGIEEMESKVLGSGFRRATNIFDNRVERELTELVSLPIVADLFHAVADDDKELIATKRAALETYLDSFLRGRPVVRTVTFHRFTGDRFEAVASASEVGEHPLPISPDLQQWMIDLFRQRKGPLEEFSGETAYRDLPAPGSPAGTMLLAVRPIVLMEKVVGALSVQLNLVNFFDLMSDPASGLLNLTFANSEGQIVFPVEGQRHTQLSADDRLRIAQFIANEEGPETMEINVVNQVVHVTRLKVEPNFVYAAISTWNYGDLLESLEIEAALLFAVVAVLVVLLALVGVFVFRALARQARA</sequence>
<dbReference type="InterPro" id="IPR008271">
    <property type="entry name" value="Ser/Thr_kinase_AS"/>
</dbReference>
<dbReference type="OrthoDB" id="6111975at2"/>
<dbReference type="CDD" id="cd14014">
    <property type="entry name" value="STKc_PknB_like"/>
    <property type="match status" value="1"/>
</dbReference>
<reference evidence="7 8" key="1">
    <citation type="submission" date="2019-02" db="EMBL/GenBank/DDBJ databases">
        <title>Deep-cultivation of Planctomycetes and their phenomic and genomic characterization uncovers novel biology.</title>
        <authorList>
            <person name="Wiegand S."/>
            <person name="Jogler M."/>
            <person name="Boedeker C."/>
            <person name="Pinto D."/>
            <person name="Vollmers J."/>
            <person name="Rivas-Marin E."/>
            <person name="Kohn T."/>
            <person name="Peeters S.H."/>
            <person name="Heuer A."/>
            <person name="Rast P."/>
            <person name="Oberbeckmann S."/>
            <person name="Bunk B."/>
            <person name="Jeske O."/>
            <person name="Meyerdierks A."/>
            <person name="Storesund J.E."/>
            <person name="Kallscheuer N."/>
            <person name="Luecker S."/>
            <person name="Lage O.M."/>
            <person name="Pohl T."/>
            <person name="Merkel B.J."/>
            <person name="Hornburger P."/>
            <person name="Mueller R.-W."/>
            <person name="Bruemmer F."/>
            <person name="Labrenz M."/>
            <person name="Spormann A.M."/>
            <person name="Op den Camp H."/>
            <person name="Overmann J."/>
            <person name="Amann R."/>
            <person name="Jetten M.S.M."/>
            <person name="Mascher T."/>
            <person name="Medema M.H."/>
            <person name="Devos D.P."/>
            <person name="Kaster A.-K."/>
            <person name="Ovreas L."/>
            <person name="Rohde M."/>
            <person name="Galperin M.Y."/>
            <person name="Jogler C."/>
        </authorList>
    </citation>
    <scope>NUCLEOTIDE SEQUENCE [LARGE SCALE GENOMIC DNA]</scope>
    <source>
        <strain evidence="7 8">Pan216</strain>
    </source>
</reference>
<dbReference type="EC" id="2.7.11.1" evidence="7"/>
<evidence type="ECO:0000313" key="8">
    <source>
        <dbReference type="Proteomes" id="UP000317093"/>
    </source>
</evidence>
<dbReference type="PANTHER" id="PTHR43289:SF6">
    <property type="entry name" value="SERINE_THREONINE-PROTEIN KINASE NEKL-3"/>
    <property type="match status" value="1"/>
</dbReference>
<keyword evidence="8" id="KW-1185">Reference proteome</keyword>
<protein>
    <submittedName>
        <fullName evidence="7">Serine/threonine-protein kinase PknD</fullName>
        <ecNumber evidence="7">2.7.11.1</ecNumber>
    </submittedName>
</protein>
<accession>A0A518B2S8</accession>
<dbReference type="SUPFAM" id="SSF56112">
    <property type="entry name" value="Protein kinase-like (PK-like)"/>
    <property type="match status" value="1"/>
</dbReference>
<dbReference type="GO" id="GO:0004674">
    <property type="term" value="F:protein serine/threonine kinase activity"/>
    <property type="evidence" value="ECO:0007669"/>
    <property type="project" value="UniProtKB-EC"/>
</dbReference>
<dbReference type="SMART" id="SM00220">
    <property type="entry name" value="S_TKc"/>
    <property type="match status" value="1"/>
</dbReference>
<dbReference type="PROSITE" id="PS50011">
    <property type="entry name" value="PROTEIN_KINASE_DOM"/>
    <property type="match status" value="1"/>
</dbReference>
<dbReference type="PROSITE" id="PS00108">
    <property type="entry name" value="PROTEIN_KINASE_ST"/>
    <property type="match status" value="1"/>
</dbReference>
<dbReference type="Proteomes" id="UP000317093">
    <property type="component" value="Chromosome"/>
</dbReference>
<evidence type="ECO:0000256" key="1">
    <source>
        <dbReference type="ARBA" id="ARBA00022679"/>
    </source>
</evidence>
<keyword evidence="5" id="KW-0472">Membrane</keyword>
<dbReference type="Gene3D" id="1.10.510.10">
    <property type="entry name" value="Transferase(Phosphotransferase) domain 1"/>
    <property type="match status" value="1"/>
</dbReference>
<dbReference type="Gene3D" id="3.30.200.20">
    <property type="entry name" value="Phosphorylase Kinase, domain 1"/>
    <property type="match status" value="1"/>
</dbReference>
<keyword evidence="3 7" id="KW-0418">Kinase</keyword>
<feature type="domain" description="Protein kinase" evidence="6">
    <location>
        <begin position="225"/>
        <end position="514"/>
    </location>
</feature>
<dbReference type="EMBL" id="CP036279">
    <property type="protein sequence ID" value="QDU61287.1"/>
    <property type="molecule type" value="Genomic_DNA"/>
</dbReference>
<organism evidence="7 8">
    <name type="scientific">Kolteria novifilia</name>
    <dbReference type="NCBI Taxonomy" id="2527975"/>
    <lineage>
        <taxon>Bacteria</taxon>
        <taxon>Pseudomonadati</taxon>
        <taxon>Planctomycetota</taxon>
        <taxon>Planctomycetia</taxon>
        <taxon>Kolteriales</taxon>
        <taxon>Kolteriaceae</taxon>
        <taxon>Kolteria</taxon>
    </lineage>
</organism>
<dbReference type="RefSeq" id="WP_145257897.1">
    <property type="nucleotide sequence ID" value="NZ_CP036279.1"/>
</dbReference>
<keyword evidence="5" id="KW-0812">Transmembrane</keyword>
<keyword evidence="2" id="KW-0547">Nucleotide-binding</keyword>
<feature type="transmembrane region" description="Helical" evidence="5">
    <location>
        <begin position="838"/>
        <end position="863"/>
    </location>
</feature>
<evidence type="ECO:0000256" key="2">
    <source>
        <dbReference type="ARBA" id="ARBA00022741"/>
    </source>
</evidence>
<proteinExistence type="predicted"/>
<dbReference type="InterPro" id="IPR000719">
    <property type="entry name" value="Prot_kinase_dom"/>
</dbReference>
<dbReference type="KEGG" id="knv:Pan216_21420"/>
<evidence type="ECO:0000313" key="7">
    <source>
        <dbReference type="EMBL" id="QDU61287.1"/>
    </source>
</evidence>
<evidence type="ECO:0000256" key="5">
    <source>
        <dbReference type="SAM" id="Phobius"/>
    </source>
</evidence>
<evidence type="ECO:0000256" key="3">
    <source>
        <dbReference type="ARBA" id="ARBA00022777"/>
    </source>
</evidence>
<gene>
    <name evidence="7" type="primary">pknD_11</name>
    <name evidence="7" type="ORF">Pan216_21420</name>
</gene>
<keyword evidence="5" id="KW-1133">Transmembrane helix</keyword>
<evidence type="ECO:0000256" key="4">
    <source>
        <dbReference type="ARBA" id="ARBA00022840"/>
    </source>
</evidence>
<keyword evidence="4" id="KW-0067">ATP-binding</keyword>
<name>A0A518B2S8_9BACT</name>
<dbReference type="Pfam" id="PF00069">
    <property type="entry name" value="Pkinase"/>
    <property type="match status" value="1"/>
</dbReference>
<dbReference type="InterPro" id="IPR011009">
    <property type="entry name" value="Kinase-like_dom_sf"/>
</dbReference>
<dbReference type="AlphaFoldDB" id="A0A518B2S8"/>
<evidence type="ECO:0000259" key="6">
    <source>
        <dbReference type="PROSITE" id="PS50011"/>
    </source>
</evidence>